<name>A0ABS6B0I6_9NOCA</name>
<evidence type="ECO:0008006" key="4">
    <source>
        <dbReference type="Google" id="ProtNLM"/>
    </source>
</evidence>
<evidence type="ECO:0000313" key="3">
    <source>
        <dbReference type="Proteomes" id="UP000733379"/>
    </source>
</evidence>
<feature type="signal peptide" evidence="1">
    <location>
        <begin position="1"/>
        <end position="26"/>
    </location>
</feature>
<evidence type="ECO:0000256" key="1">
    <source>
        <dbReference type="SAM" id="SignalP"/>
    </source>
</evidence>
<dbReference type="EMBL" id="JAHKNI010000005">
    <property type="protein sequence ID" value="MBU3063285.1"/>
    <property type="molecule type" value="Genomic_DNA"/>
</dbReference>
<keyword evidence="1" id="KW-0732">Signal</keyword>
<organism evidence="2 3">
    <name type="scientific">Nocardia albiluteola</name>
    <dbReference type="NCBI Taxonomy" id="2842303"/>
    <lineage>
        <taxon>Bacteria</taxon>
        <taxon>Bacillati</taxon>
        <taxon>Actinomycetota</taxon>
        <taxon>Actinomycetes</taxon>
        <taxon>Mycobacteriales</taxon>
        <taxon>Nocardiaceae</taxon>
        <taxon>Nocardia</taxon>
    </lineage>
</organism>
<gene>
    <name evidence="2" type="ORF">KO481_17335</name>
</gene>
<accession>A0ABS6B0I6</accession>
<evidence type="ECO:0000313" key="2">
    <source>
        <dbReference type="EMBL" id="MBU3063285.1"/>
    </source>
</evidence>
<dbReference type="RefSeq" id="WP_215918188.1">
    <property type="nucleotide sequence ID" value="NZ_JAHKNI010000005.1"/>
</dbReference>
<sequence>MRVPRVAAAFVLTAGAVILGASTAAAAPVFSAVDEQYVGNYGSQQGCNAEGANLPAHPSWTHYVCRPKPDGTYDLYLTNEG</sequence>
<protein>
    <recommendedName>
        <fullName evidence="4">Secreted protein</fullName>
    </recommendedName>
</protein>
<keyword evidence="3" id="KW-1185">Reference proteome</keyword>
<dbReference type="Proteomes" id="UP000733379">
    <property type="component" value="Unassembled WGS sequence"/>
</dbReference>
<comment type="caution">
    <text evidence="2">The sequence shown here is derived from an EMBL/GenBank/DDBJ whole genome shotgun (WGS) entry which is preliminary data.</text>
</comment>
<proteinExistence type="predicted"/>
<reference evidence="2 3" key="1">
    <citation type="submission" date="2021-06" db="EMBL/GenBank/DDBJ databases">
        <title>Actinomycetes sequencing.</title>
        <authorList>
            <person name="Shan Q."/>
        </authorList>
    </citation>
    <scope>NUCLEOTIDE SEQUENCE [LARGE SCALE GENOMIC DNA]</scope>
    <source>
        <strain evidence="2 3">NEAU-G5</strain>
    </source>
</reference>
<feature type="chain" id="PRO_5047291188" description="Secreted protein" evidence="1">
    <location>
        <begin position="27"/>
        <end position="81"/>
    </location>
</feature>